<evidence type="ECO:0000259" key="2">
    <source>
        <dbReference type="Pfam" id="PF00465"/>
    </source>
</evidence>
<dbReference type="Pfam" id="PF00465">
    <property type="entry name" value="Fe-ADH"/>
    <property type="match status" value="1"/>
</dbReference>
<evidence type="ECO:0000313" key="4">
    <source>
        <dbReference type="EMBL" id="KAL1857504.1"/>
    </source>
</evidence>
<accession>A0ABR3WAW9</accession>
<dbReference type="InterPro" id="IPR056798">
    <property type="entry name" value="ADH_Fe_C"/>
</dbReference>
<dbReference type="Gene3D" id="1.20.1090.10">
    <property type="entry name" value="Dehydroquinate synthase-like - alpha domain"/>
    <property type="match status" value="1"/>
</dbReference>
<organism evidence="4 5">
    <name type="scientific">Phialemonium thermophilum</name>
    <dbReference type="NCBI Taxonomy" id="223376"/>
    <lineage>
        <taxon>Eukaryota</taxon>
        <taxon>Fungi</taxon>
        <taxon>Dikarya</taxon>
        <taxon>Ascomycota</taxon>
        <taxon>Pezizomycotina</taxon>
        <taxon>Sordariomycetes</taxon>
        <taxon>Sordariomycetidae</taxon>
        <taxon>Cephalothecales</taxon>
        <taxon>Cephalothecaceae</taxon>
        <taxon>Phialemonium</taxon>
    </lineage>
</organism>
<evidence type="ECO:0008006" key="6">
    <source>
        <dbReference type="Google" id="ProtNLM"/>
    </source>
</evidence>
<dbReference type="Pfam" id="PF25137">
    <property type="entry name" value="ADH_Fe_C"/>
    <property type="match status" value="1"/>
</dbReference>
<name>A0ABR3WAW9_9PEZI</name>
<proteinExistence type="predicted"/>
<dbReference type="PANTHER" id="PTHR11496">
    <property type="entry name" value="ALCOHOL DEHYDROGENASE"/>
    <property type="match status" value="1"/>
</dbReference>
<feature type="domain" description="Alcohol dehydrogenase iron-type/glycerol dehydrogenase GldA" evidence="2">
    <location>
        <begin position="26"/>
        <end position="199"/>
    </location>
</feature>
<dbReference type="InterPro" id="IPR039697">
    <property type="entry name" value="Alcohol_dehydrogenase_Fe"/>
</dbReference>
<protein>
    <recommendedName>
        <fullName evidence="6">Alcohol dehydrogenase iron-type/glycerol dehydrogenase GldA domain-containing protein</fullName>
    </recommendedName>
</protein>
<evidence type="ECO:0000256" key="1">
    <source>
        <dbReference type="ARBA" id="ARBA00023002"/>
    </source>
</evidence>
<dbReference type="InterPro" id="IPR001670">
    <property type="entry name" value="ADH_Fe/GldA"/>
</dbReference>
<evidence type="ECO:0000313" key="5">
    <source>
        <dbReference type="Proteomes" id="UP001586593"/>
    </source>
</evidence>
<comment type="caution">
    <text evidence="4">The sequence shown here is derived from an EMBL/GenBank/DDBJ whole genome shotgun (WGS) entry which is preliminary data.</text>
</comment>
<reference evidence="4 5" key="1">
    <citation type="journal article" date="2024" name="Commun. Biol.">
        <title>Comparative genomic analysis of thermophilic fungi reveals convergent evolutionary adaptations and gene losses.</title>
        <authorList>
            <person name="Steindorff A.S."/>
            <person name="Aguilar-Pontes M.V."/>
            <person name="Robinson A.J."/>
            <person name="Andreopoulos B."/>
            <person name="LaButti K."/>
            <person name="Kuo A."/>
            <person name="Mondo S."/>
            <person name="Riley R."/>
            <person name="Otillar R."/>
            <person name="Haridas S."/>
            <person name="Lipzen A."/>
            <person name="Grimwood J."/>
            <person name="Schmutz J."/>
            <person name="Clum A."/>
            <person name="Reid I.D."/>
            <person name="Moisan M.C."/>
            <person name="Butler G."/>
            <person name="Nguyen T.T.M."/>
            <person name="Dewar K."/>
            <person name="Conant G."/>
            <person name="Drula E."/>
            <person name="Henrissat B."/>
            <person name="Hansel C."/>
            <person name="Singer S."/>
            <person name="Hutchinson M.I."/>
            <person name="de Vries R.P."/>
            <person name="Natvig D.O."/>
            <person name="Powell A.J."/>
            <person name="Tsang A."/>
            <person name="Grigoriev I.V."/>
        </authorList>
    </citation>
    <scope>NUCLEOTIDE SEQUENCE [LARGE SCALE GENOMIC DNA]</scope>
    <source>
        <strain evidence="4 5">ATCC 24622</strain>
    </source>
</reference>
<dbReference type="Gene3D" id="3.40.50.1970">
    <property type="match status" value="1"/>
</dbReference>
<dbReference type="Proteomes" id="UP001586593">
    <property type="component" value="Unassembled WGS sequence"/>
</dbReference>
<dbReference type="SUPFAM" id="SSF56796">
    <property type="entry name" value="Dehydroquinate synthase-like"/>
    <property type="match status" value="1"/>
</dbReference>
<gene>
    <name evidence="4" type="ORF">VTK73DRAFT_8077</name>
</gene>
<evidence type="ECO:0000259" key="3">
    <source>
        <dbReference type="Pfam" id="PF25137"/>
    </source>
</evidence>
<dbReference type="EMBL" id="JAZHXJ010000559">
    <property type="protein sequence ID" value="KAL1857504.1"/>
    <property type="molecule type" value="Genomic_DNA"/>
</dbReference>
<dbReference type="PANTHER" id="PTHR11496:SF107">
    <property type="entry name" value="ALCOHOL DEHYDROGENASE, PUTATIVE (AFU_ORTHOLOGUE AFUA_1G06800)-RELATED"/>
    <property type="match status" value="1"/>
</dbReference>
<keyword evidence="5" id="KW-1185">Reference proteome</keyword>
<keyword evidence="1" id="KW-0560">Oxidoreductase</keyword>
<feature type="domain" description="Fe-containing alcohol dehydrogenase-like C-terminal" evidence="3">
    <location>
        <begin position="221"/>
        <end position="412"/>
    </location>
</feature>
<sequence length="433" mass="47642">MAASGESLFLAHPPAQKPLISTGLSFRDACIHHIENHFHASRIYIVVSASLSKLDTYRSFESEIVKSIARVRRGIRPYTPWSDVLEVADDLCDTQPDLIIAVGGGSVTDGAKVASLAYANDAHTVEDLERLWAKSERASRIGFEAATRIASCRIPIIDVPTSLSGAEYTPTATAVDTRTNHNVTFRHLSMTSDLVVLDPELSILTPERVWFSSGIQTMDQLIEGICSDAPQESEETRKLLEHHLRLLLPNLLTTQKDNASLDARLHSLLAAPACFQALELGLGASHGIRHHLGPLGVGHGETSCVVLPAVLRFNYTYGSHELKSRLNRVRDAFWSEPLVAEALKAQGLTHEESDAADVVYAYIKLFGMPRSLAAVGVRREVFDFLPPNAHRDFWTQNNPVPLSTKDILMILEMVADDSSWPSFPSAKKARIVE</sequence>